<evidence type="ECO:0000256" key="8">
    <source>
        <dbReference type="ARBA" id="ARBA00022989"/>
    </source>
</evidence>
<proteinExistence type="inferred from homology"/>
<evidence type="ECO:0000313" key="11">
    <source>
        <dbReference type="EMBL" id="KPI39409.1"/>
    </source>
</evidence>
<keyword evidence="7 10" id="KW-0256">Endoplasmic reticulum</keyword>
<dbReference type="STRING" id="1664694.A0A0N0NLT5"/>
<keyword evidence="5 10" id="KW-0812">Transmembrane</keyword>
<evidence type="ECO:0000256" key="2">
    <source>
        <dbReference type="ARBA" id="ARBA00004115"/>
    </source>
</evidence>
<dbReference type="AlphaFoldDB" id="A0A0N0NLT5"/>
<dbReference type="VEuPathDB" id="FungiDB:AB675_5186"/>
<evidence type="ECO:0000313" key="12">
    <source>
        <dbReference type="Proteomes" id="UP000038010"/>
    </source>
</evidence>
<evidence type="ECO:0000256" key="6">
    <source>
        <dbReference type="ARBA" id="ARBA00022729"/>
    </source>
</evidence>
<reference evidence="11 12" key="1">
    <citation type="submission" date="2015-06" db="EMBL/GenBank/DDBJ databases">
        <title>Draft genome of the ant-associated black yeast Phialophora attae CBS 131958.</title>
        <authorList>
            <person name="Moreno L.F."/>
            <person name="Stielow B.J."/>
            <person name="de Hoog S."/>
            <person name="Vicente V.A."/>
            <person name="Weiss V.A."/>
            <person name="de Vries M."/>
            <person name="Cruz L.M."/>
            <person name="Souza E.M."/>
        </authorList>
    </citation>
    <scope>NUCLEOTIDE SEQUENCE [LARGE SCALE GENOMIC DNA]</scope>
    <source>
        <strain evidence="11 12">CBS 131958</strain>
    </source>
</reference>
<evidence type="ECO:0000256" key="3">
    <source>
        <dbReference type="ARBA" id="ARBA00004922"/>
    </source>
</evidence>
<keyword evidence="11" id="KW-0808">Transferase</keyword>
<dbReference type="PANTHER" id="PTHR21049:SF0">
    <property type="entry name" value="DOLICHYL-DIPHOSPHOOLIGOSACCHARIDE--PROTEIN GLYCOSYLTRANSFERASE SUBUNIT 1"/>
    <property type="match status" value="1"/>
</dbReference>
<feature type="signal peptide" evidence="10">
    <location>
        <begin position="1"/>
        <end position="19"/>
    </location>
</feature>
<dbReference type="Pfam" id="PF04597">
    <property type="entry name" value="Ribophorin_I"/>
    <property type="match status" value="1"/>
</dbReference>
<dbReference type="GO" id="GO:0018279">
    <property type="term" value="P:protein N-linked glycosylation via asparagine"/>
    <property type="evidence" value="ECO:0007669"/>
    <property type="project" value="TreeGrafter"/>
</dbReference>
<dbReference type="PANTHER" id="PTHR21049">
    <property type="entry name" value="RIBOPHORIN I"/>
    <property type="match status" value="1"/>
</dbReference>
<evidence type="ECO:0000256" key="5">
    <source>
        <dbReference type="ARBA" id="ARBA00022692"/>
    </source>
</evidence>
<dbReference type="UniPathway" id="UPA00378"/>
<name>A0A0N0NLT5_9EURO</name>
<evidence type="ECO:0000256" key="9">
    <source>
        <dbReference type="ARBA" id="ARBA00023136"/>
    </source>
</evidence>
<accession>A0A0N0NLT5</accession>
<dbReference type="OrthoDB" id="310030at2759"/>
<organism evidence="11 12">
    <name type="scientific">Cyphellophora attinorum</name>
    <dbReference type="NCBI Taxonomy" id="1664694"/>
    <lineage>
        <taxon>Eukaryota</taxon>
        <taxon>Fungi</taxon>
        <taxon>Dikarya</taxon>
        <taxon>Ascomycota</taxon>
        <taxon>Pezizomycotina</taxon>
        <taxon>Eurotiomycetes</taxon>
        <taxon>Chaetothyriomycetidae</taxon>
        <taxon>Chaetothyriales</taxon>
        <taxon>Cyphellophoraceae</taxon>
        <taxon>Cyphellophora</taxon>
    </lineage>
</organism>
<keyword evidence="9 10" id="KW-0472">Membrane</keyword>
<feature type="chain" id="PRO_5005732739" description="Dolichyl-diphosphooligosaccharide--protein glycosyltransferase subunit 1" evidence="10">
    <location>
        <begin position="20"/>
        <end position="509"/>
    </location>
</feature>
<dbReference type="InterPro" id="IPR007676">
    <property type="entry name" value="Ribophorin_I"/>
</dbReference>
<dbReference type="EMBL" id="LFJN01000015">
    <property type="protein sequence ID" value="KPI39409.1"/>
    <property type="molecule type" value="Genomic_DNA"/>
</dbReference>
<keyword evidence="12" id="KW-1185">Reference proteome</keyword>
<protein>
    <recommendedName>
        <fullName evidence="10">Dolichyl-diphosphooligosaccharide--protein glycosyltransferase subunit 1</fullName>
    </recommendedName>
</protein>
<sequence length="509" mass="56896">MKLSVISAAISLLLRPSIAESNLTTPQSTQQILQGDFKPAQVWENTNLVRHTNLEKGYVRENINLVITNTDKVPQLEYYFPFEYDVIGKVGGFEVRDKKDETKGKFEVRTAALAAVLDAGVSSKPTQYYTIHLPQALQPKEQITLSITYHVLSVLAPLPAAIKQDDKQYLVYTSSAYFLSAYPTLKQKLKIKTSSADIPEYTIPTGLAKPEKQGSTLTYGAYDTPIPPFTTHPISIRYEFNKPLLHSTTLRHDLEVSHWGGNLATEDHYALTHTGASLINHFSRVNWAVQNFHFQSGQSQTYAARQLVLPLPAMSADPYYTDDIGNVSTSRFRPTPPFSPTKPAHLELKPRYPLFGGWNYAFRVGWNSPLSSNLRTLTSQSNTYILRLPLLSPPSDASGLSIDAYELNLLLPEGSKILQHHVTGTNLPSFEVEEGTTKTFMDTLGRTRLTLKGRNVVDEIRDAELFVTYEYTLFSALRKPVTIVLGFVGVFAVVWGVGLIDNSIGRRKR</sequence>
<comment type="subunit">
    <text evidence="10">Component of the oligosaccharyltransferase (OST) complex.</text>
</comment>
<comment type="subcellular location">
    <subcellularLocation>
        <location evidence="2 10">Endoplasmic reticulum membrane</location>
        <topology evidence="2 10">Single-pass type I membrane protein</topology>
    </subcellularLocation>
</comment>
<dbReference type="Proteomes" id="UP000038010">
    <property type="component" value="Unassembled WGS sequence"/>
</dbReference>
<feature type="transmembrane region" description="Helical" evidence="10">
    <location>
        <begin position="481"/>
        <end position="500"/>
    </location>
</feature>
<evidence type="ECO:0000256" key="7">
    <source>
        <dbReference type="ARBA" id="ARBA00022824"/>
    </source>
</evidence>
<comment type="caution">
    <text evidence="11">The sequence shown here is derived from an EMBL/GenBank/DDBJ whole genome shotgun (WGS) entry which is preliminary data.</text>
</comment>
<dbReference type="RefSeq" id="XP_017999372.1">
    <property type="nucleotide sequence ID" value="XM_018145377.1"/>
</dbReference>
<evidence type="ECO:0000256" key="4">
    <source>
        <dbReference type="ARBA" id="ARBA00008905"/>
    </source>
</evidence>
<comment type="function">
    <text evidence="1 10">Subunit of the oligosaccharyl transferase (OST) complex that catalyzes the initial transfer of a defined glycan (Glc(3)Man(9)GlcNAc(2) in eukaryotes) from the lipid carrier dolichol-pyrophosphate to an asparagine residue within an Asn-X-Ser/Thr consensus motif in nascent polypeptide chains, the first step in protein N-glycosylation. N-glycosylation occurs cotranslationally and the complex associates with the Sec61 complex at the channel-forming translocon complex that mediates protein translocation across the endoplasmic reticulum (ER). All subunits are required for a maximal enzyme activity.</text>
</comment>
<dbReference type="GO" id="GO:0016740">
    <property type="term" value="F:transferase activity"/>
    <property type="evidence" value="ECO:0007669"/>
    <property type="project" value="UniProtKB-KW"/>
</dbReference>
<comment type="similarity">
    <text evidence="4 10">Belongs to the OST1 family.</text>
</comment>
<evidence type="ECO:0000256" key="10">
    <source>
        <dbReference type="RuleBase" id="RU361143"/>
    </source>
</evidence>
<dbReference type="GeneID" id="28737257"/>
<evidence type="ECO:0000256" key="1">
    <source>
        <dbReference type="ARBA" id="ARBA00002791"/>
    </source>
</evidence>
<keyword evidence="8 10" id="KW-1133">Transmembrane helix</keyword>
<keyword evidence="6 10" id="KW-0732">Signal</keyword>
<gene>
    <name evidence="11" type="ORF">AB675_5186</name>
</gene>
<dbReference type="GO" id="GO:0008250">
    <property type="term" value="C:oligosaccharyltransferase complex"/>
    <property type="evidence" value="ECO:0007669"/>
    <property type="project" value="UniProtKB-UniRule"/>
</dbReference>
<comment type="pathway">
    <text evidence="3 10">Protein modification; protein glycosylation.</text>
</comment>